<dbReference type="RefSeq" id="WP_264847417.1">
    <property type="nucleotide sequence ID" value="NZ_BPMA01000056.1"/>
</dbReference>
<gene>
    <name evidence="4" type="ORF">RCZ15_15020</name>
    <name evidence="5" type="ORF">RCZ16_15250</name>
</gene>
<name>A0AAV5AVG8_9FLAO</name>
<dbReference type="Proteomes" id="UP001207736">
    <property type="component" value="Unassembled WGS sequence"/>
</dbReference>
<feature type="domain" description="GH16" evidence="3">
    <location>
        <begin position="23"/>
        <end position="159"/>
    </location>
</feature>
<evidence type="ECO:0000256" key="1">
    <source>
        <dbReference type="ARBA" id="ARBA00006865"/>
    </source>
</evidence>
<dbReference type="CDD" id="cd00413">
    <property type="entry name" value="Glyco_hydrolase_16"/>
    <property type="match status" value="1"/>
</dbReference>
<protein>
    <recommendedName>
        <fullName evidence="3">GH16 domain-containing protein</fullName>
    </recommendedName>
</protein>
<dbReference type="AlphaFoldDB" id="A0AAV5AVG8"/>
<evidence type="ECO:0000313" key="7">
    <source>
        <dbReference type="Proteomes" id="UP001208692"/>
    </source>
</evidence>
<evidence type="ECO:0000259" key="3">
    <source>
        <dbReference type="PROSITE" id="PS51762"/>
    </source>
</evidence>
<dbReference type="PROSITE" id="PS51762">
    <property type="entry name" value="GH16_2"/>
    <property type="match status" value="1"/>
</dbReference>
<keyword evidence="2" id="KW-0732">Signal</keyword>
<evidence type="ECO:0000313" key="5">
    <source>
        <dbReference type="EMBL" id="GJM53208.1"/>
    </source>
</evidence>
<reference evidence="4 7" key="1">
    <citation type="submission" date="2021-11" db="EMBL/GenBank/DDBJ databases">
        <title>Draft genome sequence of Capnocytophaga sp. strain KC07075 isolated from cat oral cavity.</title>
        <authorList>
            <person name="Suzuki M."/>
            <person name="Imaoka K."/>
            <person name="Kimura M."/>
            <person name="Morikawa S."/>
            <person name="Maeda K."/>
        </authorList>
    </citation>
    <scope>NUCLEOTIDE SEQUENCE</scope>
    <source>
        <strain evidence="4">KC07075</strain>
        <strain evidence="5 7">KC07079</strain>
    </source>
</reference>
<organism evidence="4 6">
    <name type="scientific">Capnocytophaga catalasegens</name>
    <dbReference type="NCBI Taxonomy" id="1004260"/>
    <lineage>
        <taxon>Bacteria</taxon>
        <taxon>Pseudomonadati</taxon>
        <taxon>Bacteroidota</taxon>
        <taxon>Flavobacteriia</taxon>
        <taxon>Flavobacteriales</taxon>
        <taxon>Flavobacteriaceae</taxon>
        <taxon>Capnocytophaga</taxon>
    </lineage>
</organism>
<dbReference type="EMBL" id="BQKA01000029">
    <property type="protein sequence ID" value="GJM50529.1"/>
    <property type="molecule type" value="Genomic_DNA"/>
</dbReference>
<evidence type="ECO:0000256" key="2">
    <source>
        <dbReference type="SAM" id="SignalP"/>
    </source>
</evidence>
<dbReference type="InterPro" id="IPR013320">
    <property type="entry name" value="ConA-like_dom_sf"/>
</dbReference>
<dbReference type="EMBL" id="BQKB01000029">
    <property type="protein sequence ID" value="GJM53208.1"/>
    <property type="molecule type" value="Genomic_DNA"/>
</dbReference>
<dbReference type="InterPro" id="IPR000757">
    <property type="entry name" value="Beta-glucanase-like"/>
</dbReference>
<dbReference type="Gene3D" id="2.60.120.200">
    <property type="match status" value="1"/>
</dbReference>
<sequence>MKNKVFTILSLLCFFSLLVFSCQKEKEKPLEKEDRKESGKDIFREDFNTSDIDETIWQIGTWKEHGGQTDRTRVYTKNGHLHLVFRNDNGSYLGSAIQTRKEFSYGKWEVRLKSSSVAGILNSFYTIDWNDKEVGDGTKQEVDIEFLTYKFKKIQEKFT</sequence>
<accession>A0AAV5AVG8</accession>
<dbReference type="GO" id="GO:0005975">
    <property type="term" value="P:carbohydrate metabolic process"/>
    <property type="evidence" value="ECO:0007669"/>
    <property type="project" value="InterPro"/>
</dbReference>
<feature type="signal peptide" evidence="2">
    <location>
        <begin position="1"/>
        <end position="21"/>
    </location>
</feature>
<feature type="chain" id="PRO_5043585170" description="GH16 domain-containing protein" evidence="2">
    <location>
        <begin position="22"/>
        <end position="159"/>
    </location>
</feature>
<comment type="similarity">
    <text evidence="1">Belongs to the glycosyl hydrolase 16 family.</text>
</comment>
<comment type="caution">
    <text evidence="4">The sequence shown here is derived from an EMBL/GenBank/DDBJ whole genome shotgun (WGS) entry which is preliminary data.</text>
</comment>
<keyword evidence="7" id="KW-1185">Reference proteome</keyword>
<dbReference type="PROSITE" id="PS51257">
    <property type="entry name" value="PROKAR_LIPOPROTEIN"/>
    <property type="match status" value="1"/>
</dbReference>
<dbReference type="SUPFAM" id="SSF49899">
    <property type="entry name" value="Concanavalin A-like lectins/glucanases"/>
    <property type="match status" value="1"/>
</dbReference>
<dbReference type="GO" id="GO:0004553">
    <property type="term" value="F:hydrolase activity, hydrolyzing O-glycosyl compounds"/>
    <property type="evidence" value="ECO:0007669"/>
    <property type="project" value="InterPro"/>
</dbReference>
<evidence type="ECO:0000313" key="4">
    <source>
        <dbReference type="EMBL" id="GJM50529.1"/>
    </source>
</evidence>
<dbReference type="Pfam" id="PF00722">
    <property type="entry name" value="Glyco_hydro_16"/>
    <property type="match status" value="1"/>
</dbReference>
<proteinExistence type="inferred from homology"/>
<dbReference type="Proteomes" id="UP001208692">
    <property type="component" value="Unassembled WGS sequence"/>
</dbReference>
<evidence type="ECO:0000313" key="6">
    <source>
        <dbReference type="Proteomes" id="UP001207736"/>
    </source>
</evidence>